<evidence type="ECO:0000259" key="3">
    <source>
        <dbReference type="PROSITE" id="PS50191"/>
    </source>
</evidence>
<dbReference type="GO" id="GO:0012505">
    <property type="term" value="C:endomembrane system"/>
    <property type="evidence" value="ECO:0007669"/>
    <property type="project" value="TreeGrafter"/>
</dbReference>
<keyword evidence="1" id="KW-0963">Cytoplasm</keyword>
<feature type="domain" description="CRAL-TRIO" evidence="3">
    <location>
        <begin position="29"/>
        <end position="156"/>
    </location>
</feature>
<dbReference type="Gene3D" id="2.60.40.10">
    <property type="entry name" value="Immunoglobulins"/>
    <property type="match status" value="1"/>
</dbReference>
<keyword evidence="2" id="KW-0472">Membrane</keyword>
<evidence type="ECO:0000313" key="6">
    <source>
        <dbReference type="Proteomes" id="UP000053766"/>
    </source>
</evidence>
<dbReference type="PROSITE" id="PS50191">
    <property type="entry name" value="CRAL_TRIO"/>
    <property type="match status" value="1"/>
</dbReference>
<feature type="transmembrane region" description="Helical" evidence="2">
    <location>
        <begin position="409"/>
        <end position="427"/>
    </location>
</feature>
<dbReference type="Gene3D" id="3.40.525.10">
    <property type="entry name" value="CRAL-TRIO lipid binding domain"/>
    <property type="match status" value="1"/>
</dbReference>
<organism evidence="5 6">
    <name type="scientific">Dictyocaulus viviparus</name>
    <name type="common">Bovine lungworm</name>
    <dbReference type="NCBI Taxonomy" id="29172"/>
    <lineage>
        <taxon>Eukaryota</taxon>
        <taxon>Metazoa</taxon>
        <taxon>Ecdysozoa</taxon>
        <taxon>Nematoda</taxon>
        <taxon>Chromadorea</taxon>
        <taxon>Rhabditida</taxon>
        <taxon>Rhabditina</taxon>
        <taxon>Rhabditomorpha</taxon>
        <taxon>Strongyloidea</taxon>
        <taxon>Metastrongylidae</taxon>
        <taxon>Dictyocaulus</taxon>
    </lineage>
</organism>
<dbReference type="EMBL" id="KN716334">
    <property type="protein sequence ID" value="KJH46817.1"/>
    <property type="molecule type" value="Genomic_DNA"/>
</dbReference>
<comment type="function">
    <text evidence="1">Central component in molecular interactions underlying sperm crawling. Forms an extensive filament system that extends from sperm villipoda, along the leading edge of the pseudopod.</text>
</comment>
<dbReference type="SUPFAM" id="SSF52087">
    <property type="entry name" value="CRAL/TRIO domain"/>
    <property type="match status" value="1"/>
</dbReference>
<dbReference type="Pfam" id="PF00650">
    <property type="entry name" value="CRAL_TRIO"/>
    <property type="match status" value="1"/>
</dbReference>
<dbReference type="Pfam" id="PF00635">
    <property type="entry name" value="Motile_Sperm"/>
    <property type="match status" value="1"/>
</dbReference>
<keyword evidence="2" id="KW-1133">Transmembrane helix</keyword>
<dbReference type="InterPro" id="IPR036865">
    <property type="entry name" value="CRAL-TRIO_dom_sf"/>
</dbReference>
<evidence type="ECO:0000313" key="5">
    <source>
        <dbReference type="EMBL" id="KJH46817.1"/>
    </source>
</evidence>
<keyword evidence="2" id="KW-0812">Transmembrane</keyword>
<accession>A0A0D8XSP7</accession>
<reference evidence="6" key="2">
    <citation type="journal article" date="2016" name="Sci. Rep.">
        <title>Dictyocaulus viviparus genome, variome and transcriptome elucidate lungworm biology and support future intervention.</title>
        <authorList>
            <person name="McNulty S.N."/>
            <person name="Strube C."/>
            <person name="Rosa B.A."/>
            <person name="Martin J.C."/>
            <person name="Tyagi R."/>
            <person name="Choi Y.J."/>
            <person name="Wang Q."/>
            <person name="Hallsworth Pepin K."/>
            <person name="Zhang X."/>
            <person name="Ozersky P."/>
            <person name="Wilson R.K."/>
            <person name="Sternberg P.W."/>
            <person name="Gasser R.B."/>
            <person name="Mitreva M."/>
        </authorList>
    </citation>
    <scope>NUCLEOTIDE SEQUENCE [LARGE SCALE GENOMIC DNA]</scope>
    <source>
        <strain evidence="6">HannoverDv2000</strain>
    </source>
</reference>
<dbReference type="PROSITE" id="PS50202">
    <property type="entry name" value="MSP"/>
    <property type="match status" value="1"/>
</dbReference>
<sequence length="472" mass="54928">MLLWINFAQYRPGDTGFENVFVFWLERHTMETKGTPLTILLDMSGTSMKNMDFNIFKFIFHVLKYYYPDIVHDMIVFESPPILNASWKVDILRFLYSFIKISMKEFLIQKICVKIMKSWLDPAHPQIHFLTKDTITRHVDKKNLPPHMGGEDNFKFTMDDLVKCLPASQQNGNHSNISDGEYCMDRDGFDSFMKKGVTFDDDDDEANRKAPLTLCRKTSNLSIKRGIPECLKPVVEARLRSPEVNWIKNAFLEISPRDVLNLNRVDNVTDFVDVVVVRNTSQIPVMFKIKTTSPEKFRVRPTMGIILPESTEIIRVYLQNEYKNSCTREKFLLMALESENNNLETFGELWKNTHSERKVEQKLRCRLNNANLSDGYTNDNIDGGTNSVSQQGQIDRLRAQCEVMQRTQFILIIIMLMLFFILIVIVVNERWRFNALETTLNIFSNKLNTTECDKTSADKQLSSRAIKYEDEL</sequence>
<keyword evidence="6" id="KW-1185">Reference proteome</keyword>
<proteinExistence type="predicted"/>
<feature type="domain" description="MSP" evidence="4">
    <location>
        <begin position="251"/>
        <end position="368"/>
    </location>
</feature>
<reference evidence="5 6" key="1">
    <citation type="submission" date="2013-11" db="EMBL/GenBank/DDBJ databases">
        <title>Draft genome of the bovine lungworm Dictyocaulus viviparus.</title>
        <authorList>
            <person name="Mitreva M."/>
        </authorList>
    </citation>
    <scope>NUCLEOTIDE SEQUENCE [LARGE SCALE GENOMIC DNA]</scope>
    <source>
        <strain evidence="5 6">HannoverDv2000</strain>
    </source>
</reference>
<dbReference type="PANTHER" id="PTHR46384">
    <property type="entry name" value="MOTILE SPERM DOMAIN-CONTAINING PROTEIN 2"/>
    <property type="match status" value="1"/>
</dbReference>
<dbReference type="Proteomes" id="UP000053766">
    <property type="component" value="Unassembled WGS sequence"/>
</dbReference>
<gene>
    <name evidence="5" type="ORF">DICVIV_07143</name>
</gene>
<dbReference type="InterPro" id="IPR053012">
    <property type="entry name" value="ER-organelle_contact"/>
</dbReference>
<name>A0A0D8XSP7_DICVI</name>
<dbReference type="SUPFAM" id="SSF49354">
    <property type="entry name" value="PapD-like"/>
    <property type="match status" value="1"/>
</dbReference>
<dbReference type="InterPro" id="IPR001251">
    <property type="entry name" value="CRAL-TRIO_dom"/>
</dbReference>
<dbReference type="OrthoDB" id="407959at2759"/>
<dbReference type="AlphaFoldDB" id="A0A0D8XSP7"/>
<evidence type="ECO:0000256" key="1">
    <source>
        <dbReference type="RuleBase" id="RU003425"/>
    </source>
</evidence>
<dbReference type="CDD" id="cd00170">
    <property type="entry name" value="SEC14"/>
    <property type="match status" value="1"/>
</dbReference>
<dbReference type="GO" id="GO:0140284">
    <property type="term" value="C:endoplasmic reticulum-endosome membrane contact site"/>
    <property type="evidence" value="ECO:0007669"/>
    <property type="project" value="TreeGrafter"/>
</dbReference>
<keyword evidence="1" id="KW-0206">Cytoskeleton</keyword>
<dbReference type="InterPro" id="IPR000535">
    <property type="entry name" value="MSP_dom"/>
</dbReference>
<dbReference type="STRING" id="29172.A0A0D8XSP7"/>
<dbReference type="PANTHER" id="PTHR46384:SF1">
    <property type="entry name" value="MOTILE SPERM DOMAIN-CONTAINING PROTEIN 2"/>
    <property type="match status" value="1"/>
</dbReference>
<dbReference type="InterPro" id="IPR013783">
    <property type="entry name" value="Ig-like_fold"/>
</dbReference>
<protein>
    <recommendedName>
        <fullName evidence="1">Major sperm protein</fullName>
    </recommendedName>
</protein>
<evidence type="ECO:0000259" key="4">
    <source>
        <dbReference type="PROSITE" id="PS50202"/>
    </source>
</evidence>
<evidence type="ECO:0000256" key="2">
    <source>
        <dbReference type="SAM" id="Phobius"/>
    </source>
</evidence>
<dbReference type="InterPro" id="IPR008962">
    <property type="entry name" value="PapD-like_sf"/>
</dbReference>